<dbReference type="GO" id="GO:0005886">
    <property type="term" value="C:plasma membrane"/>
    <property type="evidence" value="ECO:0007669"/>
    <property type="project" value="UniProtKB-SubCell"/>
</dbReference>
<keyword evidence="6 7" id="KW-0675">Receptor</keyword>
<gene>
    <name evidence="7" type="ORF">FF38_08431</name>
</gene>
<feature type="transmembrane region" description="Helical" evidence="6">
    <location>
        <begin position="377"/>
        <end position="397"/>
    </location>
</feature>
<dbReference type="EMBL" id="JRES01000413">
    <property type="protein sequence ID" value="KNC31465.1"/>
    <property type="molecule type" value="Genomic_DNA"/>
</dbReference>
<feature type="transmembrane region" description="Helical" evidence="6">
    <location>
        <begin position="84"/>
        <end position="103"/>
    </location>
</feature>
<evidence type="ECO:0000256" key="4">
    <source>
        <dbReference type="ARBA" id="ARBA00022989"/>
    </source>
</evidence>
<reference evidence="7 8" key="1">
    <citation type="journal article" date="2015" name="Nat. Commun.">
        <title>Lucilia cuprina genome unlocks parasitic fly biology to underpin future interventions.</title>
        <authorList>
            <person name="Anstead C.A."/>
            <person name="Korhonen P.K."/>
            <person name="Young N.D."/>
            <person name="Hall R.S."/>
            <person name="Jex A.R."/>
            <person name="Murali S.C."/>
            <person name="Hughes D.S."/>
            <person name="Lee S.F."/>
            <person name="Perry T."/>
            <person name="Stroehlein A.J."/>
            <person name="Ansell B.R."/>
            <person name="Breugelmans B."/>
            <person name="Hofmann A."/>
            <person name="Qu J."/>
            <person name="Dugan S."/>
            <person name="Lee S.L."/>
            <person name="Chao H."/>
            <person name="Dinh H."/>
            <person name="Han Y."/>
            <person name="Doddapaneni H.V."/>
            <person name="Worley K.C."/>
            <person name="Muzny D.M."/>
            <person name="Ioannidis P."/>
            <person name="Waterhouse R.M."/>
            <person name="Zdobnov E.M."/>
            <person name="James P.J."/>
            <person name="Bagnall N.H."/>
            <person name="Kotze A.C."/>
            <person name="Gibbs R.A."/>
            <person name="Richards S."/>
            <person name="Batterham P."/>
            <person name="Gasser R.B."/>
        </authorList>
    </citation>
    <scope>NUCLEOTIDE SEQUENCE [LARGE SCALE GENOMIC DNA]</scope>
    <source>
        <strain evidence="7 8">LS</strain>
        <tissue evidence="7">Full body</tissue>
    </source>
</reference>
<evidence type="ECO:0000256" key="5">
    <source>
        <dbReference type="ARBA" id="ARBA00023136"/>
    </source>
</evidence>
<organism evidence="7 8">
    <name type="scientific">Lucilia cuprina</name>
    <name type="common">Green bottle fly</name>
    <name type="synonym">Australian sheep blowfly</name>
    <dbReference type="NCBI Taxonomy" id="7375"/>
    <lineage>
        <taxon>Eukaryota</taxon>
        <taxon>Metazoa</taxon>
        <taxon>Ecdysozoa</taxon>
        <taxon>Arthropoda</taxon>
        <taxon>Hexapoda</taxon>
        <taxon>Insecta</taxon>
        <taxon>Pterygota</taxon>
        <taxon>Neoptera</taxon>
        <taxon>Endopterygota</taxon>
        <taxon>Diptera</taxon>
        <taxon>Brachycera</taxon>
        <taxon>Muscomorpha</taxon>
        <taxon>Oestroidea</taxon>
        <taxon>Calliphoridae</taxon>
        <taxon>Luciliinae</taxon>
        <taxon>Lucilia</taxon>
    </lineage>
</organism>
<dbReference type="Pfam" id="PF08395">
    <property type="entry name" value="7tm_7"/>
    <property type="match status" value="1"/>
</dbReference>
<feature type="transmembrane region" description="Helical" evidence="6">
    <location>
        <begin position="139"/>
        <end position="155"/>
    </location>
</feature>
<feature type="transmembrane region" description="Helical" evidence="6">
    <location>
        <begin position="47"/>
        <end position="64"/>
    </location>
</feature>
<proteinExistence type="inferred from homology"/>
<keyword evidence="4 6" id="KW-1133">Transmembrane helix</keyword>
<evidence type="ECO:0000256" key="2">
    <source>
        <dbReference type="ARBA" id="ARBA00022475"/>
    </source>
</evidence>
<comment type="function">
    <text evidence="6">Gustatory receptor which mediates acceptance or avoidance behavior, depending on its substrates.</text>
</comment>
<dbReference type="Proteomes" id="UP000037069">
    <property type="component" value="Unassembled WGS sequence"/>
</dbReference>
<keyword evidence="5 6" id="KW-0472">Membrane</keyword>
<dbReference type="InterPro" id="IPR013604">
    <property type="entry name" value="7TM_chemorcpt"/>
</dbReference>
<keyword evidence="8" id="KW-1185">Reference proteome</keyword>
<evidence type="ECO:0000256" key="6">
    <source>
        <dbReference type="RuleBase" id="RU363108"/>
    </source>
</evidence>
<keyword evidence="3 6" id="KW-0812">Transmembrane</keyword>
<feature type="transmembrane region" description="Helical" evidence="6">
    <location>
        <begin position="302"/>
        <end position="326"/>
    </location>
</feature>
<accession>A0A0L0CGV0</accession>
<evidence type="ECO:0000256" key="3">
    <source>
        <dbReference type="ARBA" id="ARBA00022692"/>
    </source>
</evidence>
<comment type="caution">
    <text evidence="7">The sequence shown here is derived from an EMBL/GenBank/DDBJ whole genome shotgun (WGS) entry which is preliminary data.</text>
</comment>
<sequence length="401" mass="46781">MTKLKVKRIEQYSIWILLSMFEYGRALDIFDCRLDRKNIVVYAGNKWVNIGRTIVHFIIIIAYWDVMPSVYFDFQITPSNFLRLFSIQQIISVALLSTALLILRVRDNGKLIKIINRFIKLNKGIAAITNKNTLFCKQFLILSCLKGIITILGYVNELPTLLNLESTNLNKWFSMTIAVFLWLGSMFVLDACYIGFLIMSLMYDNLGSYLQTIIKNMKSIETGNKCGTSLTKYHRLRLVCDYSDKLDSVDQIYSCIYRISKEYIHIFQWPVLYYIYYNFMIIFLLLNHSIWQYIRNGYVDIIKIFMVIVKISNLALIIMCANHVVVKSEIPNQLNLDIVCSDIDMRWDISVERFLSQRKAENLEINILGFFILNNQFILLILSAIISYLFLIIQFGMNGGL</sequence>
<feature type="transmembrane region" description="Helical" evidence="6">
    <location>
        <begin position="271"/>
        <end position="290"/>
    </location>
</feature>
<evidence type="ECO:0000256" key="1">
    <source>
        <dbReference type="ARBA" id="ARBA00004651"/>
    </source>
</evidence>
<dbReference type="STRING" id="7375.A0A0L0CGV0"/>
<dbReference type="AlphaFoldDB" id="A0A0L0CGV0"/>
<dbReference type="GO" id="GO:0007165">
    <property type="term" value="P:signal transduction"/>
    <property type="evidence" value="ECO:0007669"/>
    <property type="project" value="UniProtKB-KW"/>
</dbReference>
<evidence type="ECO:0000313" key="7">
    <source>
        <dbReference type="EMBL" id="KNC31465.1"/>
    </source>
</evidence>
<comment type="similarity">
    <text evidence="6">Belongs to the insect chemoreceptor superfamily. Gustatory receptor (GR) family.</text>
</comment>
<protein>
    <recommendedName>
        <fullName evidence="6">Gustatory receptor</fullName>
    </recommendedName>
</protein>
<evidence type="ECO:0000313" key="8">
    <source>
        <dbReference type="Proteomes" id="UP000037069"/>
    </source>
</evidence>
<keyword evidence="6" id="KW-0807">Transducer</keyword>
<keyword evidence="2 6" id="KW-1003">Cell membrane</keyword>
<dbReference type="GO" id="GO:0050909">
    <property type="term" value="P:sensory perception of taste"/>
    <property type="evidence" value="ECO:0007669"/>
    <property type="project" value="InterPro"/>
</dbReference>
<dbReference type="OrthoDB" id="8018192at2759"/>
<comment type="subcellular location">
    <subcellularLocation>
        <location evidence="1 6">Cell membrane</location>
        <topology evidence="1 6">Multi-pass membrane protein</topology>
    </subcellularLocation>
</comment>
<feature type="transmembrane region" description="Helical" evidence="6">
    <location>
        <begin position="175"/>
        <end position="198"/>
    </location>
</feature>
<name>A0A0L0CGV0_LUCCU</name>
<dbReference type="OMA" id="QRWDKSV"/>